<dbReference type="RefSeq" id="WP_185371705.1">
    <property type="nucleotide sequence ID" value="NZ_JAARRM010000001.1"/>
</dbReference>
<dbReference type="EMBL" id="JAARRM010000001">
    <property type="protein sequence ID" value="MBC1520094.1"/>
    <property type="molecule type" value="Genomic_DNA"/>
</dbReference>
<evidence type="ECO:0000256" key="8">
    <source>
        <dbReference type="ARBA" id="ARBA00051245"/>
    </source>
</evidence>
<reference evidence="10 11" key="1">
    <citation type="submission" date="2020-03" db="EMBL/GenBank/DDBJ databases">
        <title>Soil Listeria distribution.</title>
        <authorList>
            <person name="Liao J."/>
            <person name="Wiedmann M."/>
        </authorList>
    </citation>
    <scope>NUCLEOTIDE SEQUENCE [LARGE SCALE GENOMIC DNA]</scope>
    <source>
        <strain evidence="10 11">FSL L7-1507</strain>
    </source>
</reference>
<protein>
    <recommendedName>
        <fullName evidence="2">non-specific protein-tyrosine kinase</fullName>
        <ecNumber evidence="2">2.7.10.2</ecNumber>
    </recommendedName>
</protein>
<comment type="caution">
    <text evidence="10">The sequence shown here is derived from an EMBL/GenBank/DDBJ whole genome shotgun (WGS) entry which is preliminary data.</text>
</comment>
<dbReference type="InterPro" id="IPR050445">
    <property type="entry name" value="Bact_polysacc_biosynth/exp"/>
</dbReference>
<evidence type="ECO:0000256" key="2">
    <source>
        <dbReference type="ARBA" id="ARBA00011903"/>
    </source>
</evidence>
<evidence type="ECO:0000256" key="6">
    <source>
        <dbReference type="ARBA" id="ARBA00022840"/>
    </source>
</evidence>
<dbReference type="GO" id="GO:0005524">
    <property type="term" value="F:ATP binding"/>
    <property type="evidence" value="ECO:0007669"/>
    <property type="project" value="UniProtKB-KW"/>
</dbReference>
<feature type="domain" description="AAA" evidence="9">
    <location>
        <begin position="41"/>
        <end position="199"/>
    </location>
</feature>
<keyword evidence="4" id="KW-0547">Nucleotide-binding</keyword>
<dbReference type="GO" id="GO:0004715">
    <property type="term" value="F:non-membrane spanning protein tyrosine kinase activity"/>
    <property type="evidence" value="ECO:0007669"/>
    <property type="project" value="UniProtKB-EC"/>
</dbReference>
<evidence type="ECO:0000256" key="1">
    <source>
        <dbReference type="ARBA" id="ARBA00007316"/>
    </source>
</evidence>
<dbReference type="Pfam" id="PF13614">
    <property type="entry name" value="AAA_31"/>
    <property type="match status" value="1"/>
</dbReference>
<evidence type="ECO:0000256" key="4">
    <source>
        <dbReference type="ARBA" id="ARBA00022741"/>
    </source>
</evidence>
<dbReference type="NCBIfam" id="TIGR01007">
    <property type="entry name" value="eps_fam"/>
    <property type="match status" value="1"/>
</dbReference>
<dbReference type="FunFam" id="3.40.50.300:FF:000527">
    <property type="entry name" value="Tyrosine-protein kinase etk"/>
    <property type="match status" value="1"/>
</dbReference>
<evidence type="ECO:0000259" key="9">
    <source>
        <dbReference type="Pfam" id="PF13614"/>
    </source>
</evidence>
<dbReference type="SUPFAM" id="SSF52540">
    <property type="entry name" value="P-loop containing nucleoside triphosphate hydrolases"/>
    <property type="match status" value="1"/>
</dbReference>
<organism evidence="10 11">
    <name type="scientific">Listeria aquatica</name>
    <dbReference type="NCBI Taxonomy" id="1494960"/>
    <lineage>
        <taxon>Bacteria</taxon>
        <taxon>Bacillati</taxon>
        <taxon>Bacillota</taxon>
        <taxon>Bacilli</taxon>
        <taxon>Bacillales</taxon>
        <taxon>Listeriaceae</taxon>
        <taxon>Listeria</taxon>
    </lineage>
</organism>
<accession>A0A841ZLF5</accession>
<dbReference type="Proteomes" id="UP000559885">
    <property type="component" value="Unassembled WGS sequence"/>
</dbReference>
<keyword evidence="7" id="KW-0829">Tyrosine-protein kinase</keyword>
<evidence type="ECO:0000313" key="10">
    <source>
        <dbReference type="EMBL" id="MBC1520094.1"/>
    </source>
</evidence>
<dbReference type="GO" id="GO:0005886">
    <property type="term" value="C:plasma membrane"/>
    <property type="evidence" value="ECO:0007669"/>
    <property type="project" value="UniProtKB-ARBA"/>
</dbReference>
<dbReference type="PANTHER" id="PTHR32309">
    <property type="entry name" value="TYROSINE-PROTEIN KINASE"/>
    <property type="match status" value="1"/>
</dbReference>
<proteinExistence type="inferred from homology"/>
<dbReference type="GO" id="GO:0042802">
    <property type="term" value="F:identical protein binding"/>
    <property type="evidence" value="ECO:0007669"/>
    <property type="project" value="UniProtKB-ARBA"/>
</dbReference>
<dbReference type="AlphaFoldDB" id="A0A841ZLF5"/>
<evidence type="ECO:0000256" key="5">
    <source>
        <dbReference type="ARBA" id="ARBA00022777"/>
    </source>
</evidence>
<comment type="similarity">
    <text evidence="1">Belongs to the CpsD/CapB family.</text>
</comment>
<keyword evidence="5 10" id="KW-0418">Kinase</keyword>
<keyword evidence="3" id="KW-0808">Transferase</keyword>
<evidence type="ECO:0000256" key="7">
    <source>
        <dbReference type="ARBA" id="ARBA00023137"/>
    </source>
</evidence>
<evidence type="ECO:0000256" key="3">
    <source>
        <dbReference type="ARBA" id="ARBA00022679"/>
    </source>
</evidence>
<dbReference type="CDD" id="cd05387">
    <property type="entry name" value="BY-kinase"/>
    <property type="match status" value="1"/>
</dbReference>
<dbReference type="InterPro" id="IPR027417">
    <property type="entry name" value="P-loop_NTPase"/>
</dbReference>
<evidence type="ECO:0000313" key="11">
    <source>
        <dbReference type="Proteomes" id="UP000559885"/>
    </source>
</evidence>
<dbReference type="PANTHER" id="PTHR32309:SF13">
    <property type="entry name" value="FERRIC ENTEROBACTIN TRANSPORT PROTEIN FEPE"/>
    <property type="match status" value="1"/>
</dbReference>
<comment type="catalytic activity">
    <reaction evidence="8">
        <text>L-tyrosyl-[protein] + ATP = O-phospho-L-tyrosyl-[protein] + ADP + H(+)</text>
        <dbReference type="Rhea" id="RHEA:10596"/>
        <dbReference type="Rhea" id="RHEA-COMP:10136"/>
        <dbReference type="Rhea" id="RHEA-COMP:20101"/>
        <dbReference type="ChEBI" id="CHEBI:15378"/>
        <dbReference type="ChEBI" id="CHEBI:30616"/>
        <dbReference type="ChEBI" id="CHEBI:46858"/>
        <dbReference type="ChEBI" id="CHEBI:61978"/>
        <dbReference type="ChEBI" id="CHEBI:456216"/>
        <dbReference type="EC" id="2.7.10.2"/>
    </reaction>
</comment>
<sequence length="225" mass="24710">MKKRTERKQLIAYNDPNSPVSEQFKTIRTNIDFSSIDSTFKTILITSPEAGSGKSTISANLAVVFAQQGKKTLLIDADLRKPTIHKTFSKNLYTGLSAVLTDEISLEESYQSTEIDNLFVLTSGAIPPNPNEMLGSKKMASVLQELQQSFDLILIDTPPVTILSDALVIAKNNTDGIIMVTRYASTSKDKIKQAINAINVTHVPIIGAVLNGVSEKKSNYYSYTY</sequence>
<dbReference type="Gene3D" id="3.40.50.300">
    <property type="entry name" value="P-loop containing nucleotide triphosphate hydrolases"/>
    <property type="match status" value="1"/>
</dbReference>
<dbReference type="EC" id="2.7.10.2" evidence="2"/>
<gene>
    <name evidence="10" type="ORF">HB912_00355</name>
</gene>
<keyword evidence="6" id="KW-0067">ATP-binding</keyword>
<name>A0A841ZLF5_9LIST</name>
<dbReference type="InterPro" id="IPR025669">
    <property type="entry name" value="AAA_dom"/>
</dbReference>
<dbReference type="InterPro" id="IPR005702">
    <property type="entry name" value="Wzc-like_C"/>
</dbReference>